<evidence type="ECO:0000313" key="1">
    <source>
        <dbReference type="EMBL" id="WXB03777.1"/>
    </source>
</evidence>
<dbReference type="InterPro" id="IPR004155">
    <property type="entry name" value="PBS_lyase_HEAT"/>
</dbReference>
<dbReference type="SUPFAM" id="SSF48371">
    <property type="entry name" value="ARM repeat"/>
    <property type="match status" value="1"/>
</dbReference>
<dbReference type="SMART" id="SM00567">
    <property type="entry name" value="EZ_HEAT"/>
    <property type="match status" value="5"/>
</dbReference>
<dbReference type="Proteomes" id="UP001374803">
    <property type="component" value="Chromosome"/>
</dbReference>
<reference evidence="1" key="1">
    <citation type="submission" date="2021-12" db="EMBL/GenBank/DDBJ databases">
        <title>Discovery of the Pendulisporaceae a myxobacterial family with distinct sporulation behavior and unique specialized metabolism.</title>
        <authorList>
            <person name="Garcia R."/>
            <person name="Popoff A."/>
            <person name="Bader C.D."/>
            <person name="Loehr J."/>
            <person name="Walesch S."/>
            <person name="Walt C."/>
            <person name="Boldt J."/>
            <person name="Bunk B."/>
            <person name="Haeckl F.J.F.P.J."/>
            <person name="Gunesch A.P."/>
            <person name="Birkelbach J."/>
            <person name="Nuebel U."/>
            <person name="Pietschmann T."/>
            <person name="Bach T."/>
            <person name="Mueller R."/>
        </authorList>
    </citation>
    <scope>NUCLEOTIDE SEQUENCE</scope>
    <source>
        <strain evidence="1">MSr11367</strain>
    </source>
</reference>
<dbReference type="Pfam" id="PF13646">
    <property type="entry name" value="HEAT_2"/>
    <property type="match status" value="1"/>
</dbReference>
<name>A0ABZ2L598_9BACT</name>
<evidence type="ECO:0000313" key="2">
    <source>
        <dbReference type="Proteomes" id="UP001374803"/>
    </source>
</evidence>
<dbReference type="PANTHER" id="PTHR12697:SF5">
    <property type="entry name" value="DEOXYHYPUSINE HYDROXYLASE"/>
    <property type="match status" value="1"/>
</dbReference>
<proteinExistence type="predicted"/>
<dbReference type="RefSeq" id="WP_394833412.1">
    <property type="nucleotide sequence ID" value="NZ_CP089929.1"/>
</dbReference>
<dbReference type="PANTHER" id="PTHR12697">
    <property type="entry name" value="PBS LYASE HEAT-LIKE PROTEIN"/>
    <property type="match status" value="1"/>
</dbReference>
<keyword evidence="2" id="KW-1185">Reference proteome</keyword>
<dbReference type="EMBL" id="CP089983">
    <property type="protein sequence ID" value="WXB03777.1"/>
    <property type="molecule type" value="Genomic_DNA"/>
</dbReference>
<protein>
    <submittedName>
        <fullName evidence="1">HEAT repeat domain-containing protein</fullName>
    </submittedName>
</protein>
<sequence length="240" mass="25507">MKPDSEFKEKLDALVLSIAAEGRAQVQKTITTVVNAGGVSESALRGIVCDRNRGTSLRLDACWLLARLGIESADDELEALMSDPSEQLREEAAVGLGLVSQGKAVDVLLKALEQDSSKPVRLAALHALGILSSPRPESAAAVMRVLQDSTEDDDTRADAAEALAHVKGEHIVDALIAALHDRSPLVRYSAAYALGEQGDRRALPALNEIASRDHTATPWGTVASRALDSIEGITNPNRCD</sequence>
<gene>
    <name evidence="1" type="ORF">LVJ94_43590</name>
</gene>
<dbReference type="InterPro" id="IPR016024">
    <property type="entry name" value="ARM-type_fold"/>
</dbReference>
<dbReference type="InterPro" id="IPR011989">
    <property type="entry name" value="ARM-like"/>
</dbReference>
<dbReference type="Pfam" id="PF03130">
    <property type="entry name" value="HEAT_PBS"/>
    <property type="match status" value="1"/>
</dbReference>
<dbReference type="Gene3D" id="1.25.10.10">
    <property type="entry name" value="Leucine-rich Repeat Variant"/>
    <property type="match status" value="2"/>
</dbReference>
<accession>A0ABZ2L598</accession>
<organism evidence="1 2">
    <name type="scientific">Pendulispora rubella</name>
    <dbReference type="NCBI Taxonomy" id="2741070"/>
    <lineage>
        <taxon>Bacteria</taxon>
        <taxon>Pseudomonadati</taxon>
        <taxon>Myxococcota</taxon>
        <taxon>Myxococcia</taxon>
        <taxon>Myxococcales</taxon>
        <taxon>Sorangiineae</taxon>
        <taxon>Pendulisporaceae</taxon>
        <taxon>Pendulispora</taxon>
    </lineage>
</organism>